<feature type="compositionally biased region" description="Low complexity" evidence="1">
    <location>
        <begin position="319"/>
        <end position="346"/>
    </location>
</feature>
<keyword evidence="5" id="KW-1185">Reference proteome</keyword>
<feature type="region of interest" description="Disordered" evidence="1">
    <location>
        <begin position="41"/>
        <end position="131"/>
    </location>
</feature>
<proteinExistence type="predicted"/>
<dbReference type="Pfam" id="PF14237">
    <property type="entry name" value="GYF_2"/>
    <property type="match status" value="1"/>
</dbReference>
<evidence type="ECO:0000313" key="4">
    <source>
        <dbReference type="EMBL" id="APZ92555.1"/>
    </source>
</evidence>
<keyword evidence="2" id="KW-0472">Membrane</keyword>
<name>A0A1P8WER4_9PLAN</name>
<feature type="compositionally biased region" description="Acidic residues" evidence="1">
    <location>
        <begin position="110"/>
        <end position="131"/>
    </location>
</feature>
<dbReference type="EMBL" id="CP017641">
    <property type="protein sequence ID" value="APZ92555.1"/>
    <property type="molecule type" value="Genomic_DNA"/>
</dbReference>
<feature type="compositionally biased region" description="Pro residues" evidence="1">
    <location>
        <begin position="288"/>
        <end position="302"/>
    </location>
</feature>
<protein>
    <recommendedName>
        <fullName evidence="3">GYF domain-containing protein</fullName>
    </recommendedName>
</protein>
<dbReference type="Proteomes" id="UP000187735">
    <property type="component" value="Chromosome"/>
</dbReference>
<accession>A0A1P8WER4</accession>
<evidence type="ECO:0000313" key="5">
    <source>
        <dbReference type="Proteomes" id="UP000187735"/>
    </source>
</evidence>
<dbReference type="KEGG" id="fmr:Fuma_02166"/>
<reference evidence="4 5" key="1">
    <citation type="journal article" date="2016" name="Front. Microbiol.">
        <title>Fuerstia marisgermanicae gen. nov., sp. nov., an Unusual Member of the Phylum Planctomycetes from the German Wadden Sea.</title>
        <authorList>
            <person name="Kohn T."/>
            <person name="Heuer A."/>
            <person name="Jogler M."/>
            <person name="Vollmers J."/>
            <person name="Boedeker C."/>
            <person name="Bunk B."/>
            <person name="Rast P."/>
            <person name="Borchert D."/>
            <person name="Glockner I."/>
            <person name="Freese H.M."/>
            <person name="Klenk H.P."/>
            <person name="Overmann J."/>
            <person name="Kaster A.K."/>
            <person name="Rohde M."/>
            <person name="Wiegand S."/>
            <person name="Jogler C."/>
        </authorList>
    </citation>
    <scope>NUCLEOTIDE SEQUENCE [LARGE SCALE GENOMIC DNA]</scope>
    <source>
        <strain evidence="4 5">NH11</strain>
    </source>
</reference>
<dbReference type="AlphaFoldDB" id="A0A1P8WER4"/>
<sequence length="355" mass="39294">MARYWIRNRGRVQGPFSEERIQGLLRRGRFSRHFHVSEDRKNWYPAGDFPELFAEAGGPEPDDEDGHFRSGGSPFDDDEDDDYDDPPERSRRKTQRASKPQATRRRTSVPDDDDDDIRDEHDDDDEDWEGDDTDGVLTGLVDWIESNVKVLAVVLLLVLGVLSWFAFMKEDFTQDTADLKTLQGYHSQIVRAHQTGAAADQWIPMMERILTELAPLVERLDENASAMDHVKQKLLFVARDDIPRMLKELPVNKQDAAQRVMQQLELVDNMIQQQTRFSEAGSLTAPQLIPPRAPQPNPPPAGQTPLGEAPPGATPPAEAPGTNNSGTNSTGASSPGTNSPGTGNPASSIPGTGRP</sequence>
<dbReference type="InterPro" id="IPR025640">
    <property type="entry name" value="GYF_2"/>
</dbReference>
<evidence type="ECO:0000259" key="3">
    <source>
        <dbReference type="Pfam" id="PF14237"/>
    </source>
</evidence>
<keyword evidence="2" id="KW-0812">Transmembrane</keyword>
<feature type="compositionally biased region" description="Acidic residues" evidence="1">
    <location>
        <begin position="75"/>
        <end position="85"/>
    </location>
</feature>
<feature type="domain" description="GYF" evidence="3">
    <location>
        <begin position="4"/>
        <end position="52"/>
    </location>
</feature>
<evidence type="ECO:0000256" key="2">
    <source>
        <dbReference type="SAM" id="Phobius"/>
    </source>
</evidence>
<feature type="region of interest" description="Disordered" evidence="1">
    <location>
        <begin position="286"/>
        <end position="355"/>
    </location>
</feature>
<keyword evidence="2" id="KW-1133">Transmembrane helix</keyword>
<organism evidence="4 5">
    <name type="scientific">Fuerstiella marisgermanici</name>
    <dbReference type="NCBI Taxonomy" id="1891926"/>
    <lineage>
        <taxon>Bacteria</taxon>
        <taxon>Pseudomonadati</taxon>
        <taxon>Planctomycetota</taxon>
        <taxon>Planctomycetia</taxon>
        <taxon>Planctomycetales</taxon>
        <taxon>Planctomycetaceae</taxon>
        <taxon>Fuerstiella</taxon>
    </lineage>
</organism>
<dbReference type="OrthoDB" id="292841at2"/>
<evidence type="ECO:0000256" key="1">
    <source>
        <dbReference type="SAM" id="MobiDB-lite"/>
    </source>
</evidence>
<gene>
    <name evidence="4" type="ORF">Fuma_02166</name>
</gene>
<feature type="transmembrane region" description="Helical" evidence="2">
    <location>
        <begin position="150"/>
        <end position="167"/>
    </location>
</feature>
<feature type="compositionally biased region" description="Basic residues" evidence="1">
    <location>
        <begin position="90"/>
        <end position="107"/>
    </location>
</feature>
<dbReference type="RefSeq" id="WP_145944101.1">
    <property type="nucleotide sequence ID" value="NZ_CP017641.1"/>
</dbReference>